<dbReference type="Proteomes" id="UP000637628">
    <property type="component" value="Unassembled WGS sequence"/>
</dbReference>
<evidence type="ECO:0000256" key="1">
    <source>
        <dbReference type="ARBA" id="ARBA00022737"/>
    </source>
</evidence>
<feature type="region of interest" description="Disordered" evidence="2">
    <location>
        <begin position="1199"/>
        <end position="1222"/>
    </location>
</feature>
<dbReference type="InterPro" id="IPR022385">
    <property type="entry name" value="Rhs_assc_core"/>
</dbReference>
<proteinExistence type="predicted"/>
<dbReference type="Gene3D" id="2.170.16.10">
    <property type="entry name" value="Hedgehog/Intein (Hint) domain"/>
    <property type="match status" value="1"/>
</dbReference>
<dbReference type="InterPro" id="IPR006530">
    <property type="entry name" value="YD"/>
</dbReference>
<dbReference type="Pfam" id="PF05593">
    <property type="entry name" value="RHS_repeat"/>
    <property type="match status" value="2"/>
</dbReference>
<dbReference type="CDD" id="cd00081">
    <property type="entry name" value="Hint"/>
    <property type="match status" value="1"/>
</dbReference>
<dbReference type="PANTHER" id="PTHR32305:SF17">
    <property type="entry name" value="TRNA NUCLEASE WAPA"/>
    <property type="match status" value="1"/>
</dbReference>
<dbReference type="InterPro" id="IPR036844">
    <property type="entry name" value="Hint_dom_sf"/>
</dbReference>
<feature type="region of interest" description="Disordered" evidence="2">
    <location>
        <begin position="1859"/>
        <end position="1881"/>
    </location>
</feature>
<dbReference type="EMBL" id="BOML01000072">
    <property type="protein sequence ID" value="GIE07135.1"/>
    <property type="molecule type" value="Genomic_DNA"/>
</dbReference>
<evidence type="ECO:0000313" key="5">
    <source>
        <dbReference type="Proteomes" id="UP000637628"/>
    </source>
</evidence>
<organism evidence="4 5">
    <name type="scientific">Paractinoplanes durhamensis</name>
    <dbReference type="NCBI Taxonomy" id="113563"/>
    <lineage>
        <taxon>Bacteria</taxon>
        <taxon>Bacillati</taxon>
        <taxon>Actinomycetota</taxon>
        <taxon>Actinomycetes</taxon>
        <taxon>Micromonosporales</taxon>
        <taxon>Micromonosporaceae</taxon>
        <taxon>Paractinoplanes</taxon>
    </lineage>
</organism>
<feature type="compositionally biased region" description="Low complexity" evidence="2">
    <location>
        <begin position="1204"/>
        <end position="1216"/>
    </location>
</feature>
<dbReference type="InterPro" id="IPR050708">
    <property type="entry name" value="T6SS_VgrG/RHS"/>
</dbReference>
<name>A0ABQ3ZBC4_9ACTN</name>
<evidence type="ECO:0000259" key="3">
    <source>
        <dbReference type="SMART" id="SM00306"/>
    </source>
</evidence>
<reference evidence="4 5" key="1">
    <citation type="submission" date="2021-01" db="EMBL/GenBank/DDBJ databases">
        <title>Whole genome shotgun sequence of Actinoplanes durhamensis NBRC 14914.</title>
        <authorList>
            <person name="Komaki H."/>
            <person name="Tamura T."/>
        </authorList>
    </citation>
    <scope>NUCLEOTIDE SEQUENCE [LARGE SCALE GENOMIC DNA]</scope>
    <source>
        <strain evidence="4 5">NBRC 14914</strain>
    </source>
</reference>
<dbReference type="Pfam" id="PF25023">
    <property type="entry name" value="TEN_YD-shell"/>
    <property type="match status" value="1"/>
</dbReference>
<dbReference type="InterPro" id="IPR056823">
    <property type="entry name" value="TEN-like_YD-shell"/>
</dbReference>
<accession>A0ABQ3ZBC4</accession>
<keyword evidence="5" id="KW-1185">Reference proteome</keyword>
<dbReference type="NCBIfam" id="TIGR01643">
    <property type="entry name" value="YD_repeat_2x"/>
    <property type="match status" value="1"/>
</dbReference>
<dbReference type="SMART" id="SM00306">
    <property type="entry name" value="HintN"/>
    <property type="match status" value="1"/>
</dbReference>
<dbReference type="Pfam" id="PF07591">
    <property type="entry name" value="PT-HINT"/>
    <property type="match status" value="1"/>
</dbReference>
<feature type="domain" description="Hint" evidence="3">
    <location>
        <begin position="2013"/>
        <end position="2114"/>
    </location>
</feature>
<gene>
    <name evidence="4" type="ORF">Adu01nite_84850</name>
</gene>
<evidence type="ECO:0000256" key="2">
    <source>
        <dbReference type="SAM" id="MobiDB-lite"/>
    </source>
</evidence>
<dbReference type="NCBIfam" id="TIGR03696">
    <property type="entry name" value="Rhs_assc_core"/>
    <property type="match status" value="1"/>
</dbReference>
<dbReference type="InterPro" id="IPR003587">
    <property type="entry name" value="Hint_dom_N"/>
</dbReference>
<dbReference type="Gene3D" id="2.180.10.10">
    <property type="entry name" value="RHS repeat-associated core"/>
    <property type="match status" value="2"/>
</dbReference>
<evidence type="ECO:0000313" key="4">
    <source>
        <dbReference type="EMBL" id="GIE07135.1"/>
    </source>
</evidence>
<dbReference type="PANTHER" id="PTHR32305">
    <property type="match status" value="1"/>
</dbReference>
<comment type="caution">
    <text evidence="4">The sequence shown here is derived from an EMBL/GenBank/DDBJ whole genome shotgun (WGS) entry which is preliminary data.</text>
</comment>
<dbReference type="InterPro" id="IPR031325">
    <property type="entry name" value="RHS_repeat"/>
</dbReference>
<sequence>MLSTTGQSRRLMSRRKRIATAILTLMATPALIGLIGVQSASAAPKDVPLPGAPATKRVDLSKARVTRPVAKPAAYRKYDPAGHAARPTASAVHVTGGKVATVDASIAAAAGVHGILFSVTGTGKVDLSVDPATFKDAYGGDFASRLRLVRLPACALTTPAVPACQTQTPVSSTLSAKVALASTGATVLAADAAASGPAGDYTATPLSPGGTWSVSGNTGAFTYSYPIAVPSAIGGASPSIALGYNSSSQDALTETTNSQPSWLGDGWSTGESYVERTYKGCEDVTGSGAPKGDGDQCWAGQILTLSLNGSSTPIVYDDTTKTFHPVSDSATTKIENLTGATNGTKNGEYFRVTEEGTQYYFGLNHLPGWTTGAEETKSAWTMPVYQAHAGAADCSDSSTFADTACTLGYRFNLDYVVDAHHNAMAYYYAPETNTYGPNLKNIAVSYVRGGTLKRIDYGMTASTIFAATAPEQVVFTTAERCTLDCSFGTAHPEYYPDVPVDLSCGDSGDCTNHSPSFWSRKRLASITTQVQVNGATKQVDRYDFGQTFPDGGDHAPSLWLESIQHTGLDRIGGAAADASMPAVTFNPIQIANRVGTLPGLPRMYHNRISSVLSETGAETDVVYSTPDCSTVPSDPATNTTGCFPIYWTPEGQPAPLLDWFYTHPVTKVTTLDRYNNYQDGSQPTLVTSYAYVGKPGWHYDDNETVKAKNRTYGQFRGYPEVDVTTGDPAVFHYTDGTEVHDRKTLTKTYYFLGMGGDPLTSTDGTVTVADNNLWAGRVFETVQYTGDGGDIDSTTVSVPANVGQTASRARTGLTALTANMVRDAKSIARQKVSYGWRRTEKDTFYNAVGLEVQSDDRGEIGATGNVPKCTFTKYLTGTDPTVVVAAETLVTQQDCSAAGAGATGTLLSGGRTAYDGNAFAVDGQSGAVKPAFGDITLTQLASAATTWVDQLRKTYDGYGRVVSATRTPNSTAADGTTSLAQTVWTRISPAAGALPQTVSTVTQVTPGAACAAVTTSSADCQLASVTMDPARQLPTATADVAGQLTSESYDALGRLTAVWLPNKSRAAGAAANLTYDYTVSATAPTVVATSTLLDNNAYATAETLYDAMLRPLETQQHGENGTITVSDTQYDTHGWVVLTNNAYSTAGNPGKTLISDHLSQVSIPDTTVSDHDALGHVTQTTAEHNGAATWHTRTAYQGDRVTSVPPAGGVATTTTTDARGQTSKLEQYTVQPTLSGSVTAGFTAAGGTSQPIAYEYTPLGKQSKVTGPDNAAWTFGYDLRGRLTSHGDPDTGSNVIRYDDADQAVAVRDARGIELDYTYDLLGRKLTATDKSKSGFQYASWAYDTVRIGKPTSSTRYVNGVTGNYTTAVTGYSALGNPLGTKITLPTVEKPLPTEYTTTFAYTANTEQVARQTDPAVTGMAGETITYGYDGLGAPSTTTGIDQYVSGTNYGDFGKPSRITMGSSATQAEQLLTYDEHTLRLTGRQVYRSQGIGPLVDDIKYTYDDAGNPLTAVDKQSESGNVVTDAQCYRYNTLDRLVEAKTVDGDCSTGTVANRAGSYWQNYAYDPIGDRTETVDHATNGGTDVTTTYTNGCTTGCNRTGSQPHTLTATKGGADPTSLVYDVDGNLLTRTPTKAAGQALKWDDEGRLAEVAAGTDTTAYLYDADGNQLIRRDPGRTTLFAGDTEVVINTAVNPAATLGAVRTYTHGGLGVAVRSSLPGGGTSYLFTDPLGTGTMAMDVTTHEVSRKQYKPYGEDRGTVATTAWPDLTHGYLGKPVEASTGYTDLGARKYDPVLGRFISADPVLETADPNQLGGYTYAGDNPVATSDPTGLRVDGDRPGCAPGNGGMCGGYVGPDVVPASERGNGGGGKGHSREGSDGGSGGTDLGYTVTCGRGACTKHSKTPQKYCGRGSCAYSMPDDQVVPTGGCHANCGKYCVEDADYHCLKSGLWAGLMVLTTVFDVGVDVLLLFGGEEFEAPAVALETRILKAEADEAAEAEAAAAAANASKPRKLTCSSFVPTTLVLMSDGSTKPIGDVVPGDVVRTTDPETGITSDRTVTAQLINHDEDLADLIVTDADGRRTTIHTTASHLFFDRTRDDWVEVIDLVPGDRLATDGAEVSVAAVVPLIGVRDMYNLTVDGVHTYYVLAGATPVLVHNEGDEDTGPSAADKRFARQVNLSPTDPAVANRGMKVTDFIAKYRKGGVRSVIGKDYMEMTVGDALKTAKSSHDSQARKMLVDGRFAINSNYRGKIC</sequence>
<protein>
    <submittedName>
        <fullName evidence="4">Type IV secretion protein Rhs</fullName>
    </submittedName>
</protein>
<dbReference type="SUPFAM" id="SSF51294">
    <property type="entry name" value="Hedgehog/intein (Hint) domain"/>
    <property type="match status" value="1"/>
</dbReference>
<dbReference type="RefSeq" id="WP_203734981.1">
    <property type="nucleotide sequence ID" value="NZ_BAAATX010000033.1"/>
</dbReference>
<keyword evidence="1" id="KW-0677">Repeat</keyword>